<reference evidence="2 3" key="1">
    <citation type="submission" date="2017-05" db="EMBL/GenBank/DDBJ databases">
        <title>Streptomyces alboflavus Genome sequencing and assembly.</title>
        <authorList>
            <person name="Wang Y."/>
            <person name="Du B."/>
            <person name="Ding Y."/>
            <person name="Liu H."/>
            <person name="Hou Q."/>
            <person name="Liu K."/>
            <person name="Wang C."/>
            <person name="Yao L."/>
        </authorList>
    </citation>
    <scope>NUCLEOTIDE SEQUENCE [LARGE SCALE GENOMIC DNA]</scope>
    <source>
        <strain evidence="2 3">MDJK44</strain>
    </source>
</reference>
<dbReference type="Proteomes" id="UP000195880">
    <property type="component" value="Chromosome"/>
</dbReference>
<keyword evidence="3" id="KW-1185">Reference proteome</keyword>
<evidence type="ECO:0000313" key="3">
    <source>
        <dbReference type="Proteomes" id="UP000195880"/>
    </source>
</evidence>
<dbReference type="GO" id="GO:0032259">
    <property type="term" value="P:methylation"/>
    <property type="evidence" value="ECO:0007669"/>
    <property type="project" value="UniProtKB-KW"/>
</dbReference>
<proteinExistence type="predicted"/>
<dbReference type="AlphaFoldDB" id="A0A1Z1W3J3"/>
<feature type="region of interest" description="Disordered" evidence="1">
    <location>
        <begin position="1"/>
        <end position="21"/>
    </location>
</feature>
<protein>
    <submittedName>
        <fullName evidence="2">Methyltransferase</fullName>
    </submittedName>
</protein>
<gene>
    <name evidence="2" type="ORF">SMD44_00373</name>
</gene>
<evidence type="ECO:0000256" key="1">
    <source>
        <dbReference type="SAM" id="MobiDB-lite"/>
    </source>
</evidence>
<dbReference type="EMBL" id="CP021748">
    <property type="protein sequence ID" value="ARX80975.1"/>
    <property type="molecule type" value="Genomic_DNA"/>
</dbReference>
<sequence length="36" mass="4048">MTWTVERADAPRRTATGPDGRTAEVIDHILLIRRTA</sequence>
<name>A0A1Z1W3J3_9ACTN</name>
<keyword evidence="2" id="KW-0489">Methyltransferase</keyword>
<keyword evidence="2" id="KW-0808">Transferase</keyword>
<evidence type="ECO:0000313" key="2">
    <source>
        <dbReference type="EMBL" id="ARX80975.1"/>
    </source>
</evidence>
<feature type="compositionally biased region" description="Basic and acidic residues" evidence="1">
    <location>
        <begin position="1"/>
        <end position="12"/>
    </location>
</feature>
<organism evidence="2 3">
    <name type="scientific">Streptomyces alboflavus</name>
    <dbReference type="NCBI Taxonomy" id="67267"/>
    <lineage>
        <taxon>Bacteria</taxon>
        <taxon>Bacillati</taxon>
        <taxon>Actinomycetota</taxon>
        <taxon>Actinomycetes</taxon>
        <taxon>Kitasatosporales</taxon>
        <taxon>Streptomycetaceae</taxon>
        <taxon>Streptomyces</taxon>
    </lineage>
</organism>
<dbReference type="GO" id="GO:0008168">
    <property type="term" value="F:methyltransferase activity"/>
    <property type="evidence" value="ECO:0007669"/>
    <property type="project" value="UniProtKB-KW"/>
</dbReference>
<accession>A0A1Z1W3J3</accession>
<dbReference type="KEGG" id="salf:SMD44_00373"/>